<sequence length="104" mass="10633">MSTIRVDEEALQASRPAITRVADKVADAVRAARAVIEAEGECWGADEIGQEFAGKYSPAAAEGLTGLDLLQQAVNGVGDGVGAVATDFGVQDDNNSTGVQQAAQ</sequence>
<dbReference type="AlphaFoldDB" id="A0A917VQD2"/>
<reference evidence="1" key="2">
    <citation type="submission" date="2020-09" db="EMBL/GenBank/DDBJ databases">
        <authorList>
            <person name="Sun Q."/>
            <person name="Zhou Y."/>
        </authorList>
    </citation>
    <scope>NUCLEOTIDE SEQUENCE</scope>
    <source>
        <strain evidence="1">CGMCC 4.3508</strain>
    </source>
</reference>
<accession>A0A917VQD2</accession>
<evidence type="ECO:0000313" key="1">
    <source>
        <dbReference type="EMBL" id="GGL04090.1"/>
    </source>
</evidence>
<comment type="caution">
    <text evidence="1">The sequence shown here is derived from an EMBL/GenBank/DDBJ whole genome shotgun (WGS) entry which is preliminary data.</text>
</comment>
<organism evidence="1 2">
    <name type="scientific">Nocardia jinanensis</name>
    <dbReference type="NCBI Taxonomy" id="382504"/>
    <lineage>
        <taxon>Bacteria</taxon>
        <taxon>Bacillati</taxon>
        <taxon>Actinomycetota</taxon>
        <taxon>Actinomycetes</taxon>
        <taxon>Mycobacteriales</taxon>
        <taxon>Nocardiaceae</taxon>
        <taxon>Nocardia</taxon>
    </lineage>
</organism>
<proteinExistence type="predicted"/>
<dbReference type="Proteomes" id="UP000638263">
    <property type="component" value="Unassembled WGS sequence"/>
</dbReference>
<dbReference type="EMBL" id="BMMH01000003">
    <property type="protein sequence ID" value="GGL04090.1"/>
    <property type="molecule type" value="Genomic_DNA"/>
</dbReference>
<evidence type="ECO:0000313" key="2">
    <source>
        <dbReference type="Proteomes" id="UP000638263"/>
    </source>
</evidence>
<gene>
    <name evidence="1" type="ORF">GCM10011588_18380</name>
</gene>
<keyword evidence="2" id="KW-1185">Reference proteome</keyword>
<dbReference type="Gene3D" id="1.10.287.1060">
    <property type="entry name" value="ESAT-6-like"/>
    <property type="match status" value="1"/>
</dbReference>
<dbReference type="RefSeq" id="WP_062998286.1">
    <property type="nucleotide sequence ID" value="NZ_BMMH01000003.1"/>
</dbReference>
<name>A0A917VQD2_9NOCA</name>
<reference evidence="1" key="1">
    <citation type="journal article" date="2014" name="Int. J. Syst. Evol. Microbiol.">
        <title>Complete genome sequence of Corynebacterium casei LMG S-19264T (=DSM 44701T), isolated from a smear-ripened cheese.</title>
        <authorList>
            <consortium name="US DOE Joint Genome Institute (JGI-PGF)"/>
            <person name="Walter F."/>
            <person name="Albersmeier A."/>
            <person name="Kalinowski J."/>
            <person name="Ruckert C."/>
        </authorList>
    </citation>
    <scope>NUCLEOTIDE SEQUENCE</scope>
    <source>
        <strain evidence="1">CGMCC 4.3508</strain>
    </source>
</reference>
<evidence type="ECO:0008006" key="3">
    <source>
        <dbReference type="Google" id="ProtNLM"/>
    </source>
</evidence>
<protein>
    <recommendedName>
        <fullName evidence="3">WXG100 family type VII secretion target</fullName>
    </recommendedName>
</protein>